<name>A0AAD5M8K1_PYTIN</name>
<evidence type="ECO:0000313" key="1">
    <source>
        <dbReference type="EMBL" id="KAJ0408496.1"/>
    </source>
</evidence>
<dbReference type="InterPro" id="IPR004119">
    <property type="entry name" value="EcKL"/>
</dbReference>
<dbReference type="AlphaFoldDB" id="A0AAD5M8K1"/>
<evidence type="ECO:0008006" key="3">
    <source>
        <dbReference type="Google" id="ProtNLM"/>
    </source>
</evidence>
<accession>A0AAD5M8K1</accession>
<sequence length="388" mass="43431">MPSSEIRVPERPADLTVEFLQGVLASDAATASSRVVSFSWRPMEVGVISEVVAIDLVLQDSQHQPQTQEKALIAKFLRPEFPFERMFVVESNFYQQLADTTKVKTKVTPQPFGVPHALFLSKVLIILERVSPVETYSCVAGCPKDRIEQVVERLAQFHGLHWTTDTSQLASPAGIGSELSGGAKRDQFPGAWRSFLDDVALPDDVVDTIASICERLSSQPQQLEWIHNAVVNGPSTLIHGDFHTANLLFPPTTTEGLTDQPLWLVDWATCGKGNPMRDLAFFFIVGVRSEDREDLEQASLETYAAMIDKAGVTELTLSDWQRHYRLCVLNQFLILVVYDNLSKHLASNAKSEKLRQELHAHFREVNLRACLAVLEHFREEDLARIAAL</sequence>
<protein>
    <recommendedName>
        <fullName evidence="3">CHK kinase-like domain-containing protein</fullName>
    </recommendedName>
</protein>
<dbReference type="Proteomes" id="UP001209570">
    <property type="component" value="Unassembled WGS sequence"/>
</dbReference>
<evidence type="ECO:0000313" key="2">
    <source>
        <dbReference type="Proteomes" id="UP001209570"/>
    </source>
</evidence>
<organism evidence="1 2">
    <name type="scientific">Pythium insidiosum</name>
    <name type="common">Pythiosis disease agent</name>
    <dbReference type="NCBI Taxonomy" id="114742"/>
    <lineage>
        <taxon>Eukaryota</taxon>
        <taxon>Sar</taxon>
        <taxon>Stramenopiles</taxon>
        <taxon>Oomycota</taxon>
        <taxon>Peronosporomycetes</taxon>
        <taxon>Pythiales</taxon>
        <taxon>Pythiaceae</taxon>
        <taxon>Pythium</taxon>
    </lineage>
</organism>
<dbReference type="PANTHER" id="PTHR23020">
    <property type="entry name" value="UNCHARACTERIZED NUCLEAR HORMONE RECEPTOR-RELATED"/>
    <property type="match status" value="1"/>
</dbReference>
<dbReference type="InterPro" id="IPR052961">
    <property type="entry name" value="Oxido-Kinase-like_Enzymes"/>
</dbReference>
<dbReference type="SUPFAM" id="SSF56112">
    <property type="entry name" value="Protein kinase-like (PK-like)"/>
    <property type="match status" value="1"/>
</dbReference>
<dbReference type="Pfam" id="PF02958">
    <property type="entry name" value="EcKL"/>
    <property type="match status" value="1"/>
</dbReference>
<dbReference type="InterPro" id="IPR011009">
    <property type="entry name" value="Kinase-like_dom_sf"/>
</dbReference>
<comment type="caution">
    <text evidence="1">The sequence shown here is derived from an EMBL/GenBank/DDBJ whole genome shotgun (WGS) entry which is preliminary data.</text>
</comment>
<dbReference type="EMBL" id="JAKCXM010000011">
    <property type="protein sequence ID" value="KAJ0408496.1"/>
    <property type="molecule type" value="Genomic_DNA"/>
</dbReference>
<dbReference type="Gene3D" id="3.90.1200.10">
    <property type="match status" value="1"/>
</dbReference>
<proteinExistence type="predicted"/>
<keyword evidence="2" id="KW-1185">Reference proteome</keyword>
<gene>
    <name evidence="1" type="ORF">P43SY_006426</name>
</gene>
<reference evidence="1" key="1">
    <citation type="submission" date="2021-12" db="EMBL/GenBank/DDBJ databases">
        <title>Prjna785345.</title>
        <authorList>
            <person name="Rujirawat T."/>
            <person name="Krajaejun T."/>
        </authorList>
    </citation>
    <scope>NUCLEOTIDE SEQUENCE</scope>
    <source>
        <strain evidence="1">Pi057C3</strain>
    </source>
</reference>
<dbReference type="PANTHER" id="PTHR23020:SF41">
    <property type="entry name" value="AMINOGLYCOSIDE PHOSPHOTRANSFERASE DOMAIN-CONTAINING PROTEIN"/>
    <property type="match status" value="1"/>
</dbReference>